<accession>A0A0F8ZDJ4</accession>
<feature type="non-terminal residue" evidence="1">
    <location>
        <position position="204"/>
    </location>
</feature>
<dbReference type="AlphaFoldDB" id="A0A0F8ZDJ4"/>
<dbReference type="InterPro" id="IPR056209">
    <property type="entry name" value="SU10_adaptor"/>
</dbReference>
<dbReference type="EMBL" id="LAZR01060967">
    <property type="protein sequence ID" value="KKK64564.1"/>
    <property type="molecule type" value="Genomic_DNA"/>
</dbReference>
<evidence type="ECO:0000313" key="1">
    <source>
        <dbReference type="EMBL" id="KKK64564.1"/>
    </source>
</evidence>
<comment type="caution">
    <text evidence="1">The sequence shown here is derived from an EMBL/GenBank/DDBJ whole genome shotgun (WGS) entry which is preliminary data.</text>
</comment>
<dbReference type="Pfam" id="PF24175">
    <property type="entry name" value="SU10_adaptor"/>
    <property type="match status" value="1"/>
</dbReference>
<sequence>MNLTTIEQWARRITLVESTNITDAQIFELVNQGYLELSVQYPWSWLETSADFTVSPDVRTYALPSNYDYGITLIDTNTDRAIRYVPAKEFFELRGQDTDTTAKAAVSWTIFANEVYFYPTPSTQTTAAYTLYYYKEVSVLIAQDEPDFHQAFHWMLVEYIAWKLYNREEYFTQSERARITWTGYLNDMIMFYNSKTKWSSFIWG</sequence>
<gene>
    <name evidence="1" type="ORF">LCGC14_2982900</name>
</gene>
<organism evidence="1">
    <name type="scientific">marine sediment metagenome</name>
    <dbReference type="NCBI Taxonomy" id="412755"/>
    <lineage>
        <taxon>unclassified sequences</taxon>
        <taxon>metagenomes</taxon>
        <taxon>ecological metagenomes</taxon>
    </lineage>
</organism>
<protein>
    <submittedName>
        <fullName evidence="1">Uncharacterized protein</fullName>
    </submittedName>
</protein>
<proteinExistence type="predicted"/>
<reference evidence="1" key="1">
    <citation type="journal article" date="2015" name="Nature">
        <title>Complex archaea that bridge the gap between prokaryotes and eukaryotes.</title>
        <authorList>
            <person name="Spang A."/>
            <person name="Saw J.H."/>
            <person name="Jorgensen S.L."/>
            <person name="Zaremba-Niedzwiedzka K."/>
            <person name="Martijn J."/>
            <person name="Lind A.E."/>
            <person name="van Eijk R."/>
            <person name="Schleper C."/>
            <person name="Guy L."/>
            <person name="Ettema T.J."/>
        </authorList>
    </citation>
    <scope>NUCLEOTIDE SEQUENCE</scope>
</reference>
<name>A0A0F8ZDJ4_9ZZZZ</name>